<sequence length="56" mass="6919">VYLIPEGETRSSHTHHYMAHRTVRMIQEHKKLRLRKFNPVKRKYEFYVESKLPSHK</sequence>
<evidence type="ECO:0000313" key="1">
    <source>
        <dbReference type="EMBL" id="SVC75407.1"/>
    </source>
</evidence>
<dbReference type="EMBL" id="UINC01108933">
    <property type="protein sequence ID" value="SVC75407.1"/>
    <property type="molecule type" value="Genomic_DNA"/>
</dbReference>
<accession>A0A382PRD4</accession>
<feature type="non-terminal residue" evidence="1">
    <location>
        <position position="1"/>
    </location>
</feature>
<organism evidence="1">
    <name type="scientific">marine metagenome</name>
    <dbReference type="NCBI Taxonomy" id="408172"/>
    <lineage>
        <taxon>unclassified sequences</taxon>
        <taxon>metagenomes</taxon>
        <taxon>ecological metagenomes</taxon>
    </lineage>
</organism>
<name>A0A382PRD4_9ZZZZ</name>
<gene>
    <name evidence="1" type="ORF">METZ01_LOCUS328261</name>
</gene>
<reference evidence="1" key="1">
    <citation type="submission" date="2018-05" db="EMBL/GenBank/DDBJ databases">
        <authorList>
            <person name="Lanie J.A."/>
            <person name="Ng W.-L."/>
            <person name="Kazmierczak K.M."/>
            <person name="Andrzejewski T.M."/>
            <person name="Davidsen T.M."/>
            <person name="Wayne K.J."/>
            <person name="Tettelin H."/>
            <person name="Glass J.I."/>
            <person name="Rusch D."/>
            <person name="Podicherti R."/>
            <person name="Tsui H.-C.T."/>
            <person name="Winkler M.E."/>
        </authorList>
    </citation>
    <scope>NUCLEOTIDE SEQUENCE</scope>
</reference>
<proteinExistence type="predicted"/>
<protein>
    <submittedName>
        <fullName evidence="1">Uncharacterized protein</fullName>
    </submittedName>
</protein>
<dbReference type="AlphaFoldDB" id="A0A382PRD4"/>